<dbReference type="InterPro" id="IPR036890">
    <property type="entry name" value="HATPase_C_sf"/>
</dbReference>
<dbReference type="EC" id="2.7.13.3" evidence="2"/>
<dbReference type="InterPro" id="IPR003594">
    <property type="entry name" value="HATPase_dom"/>
</dbReference>
<dbReference type="Pfam" id="PF00512">
    <property type="entry name" value="HisKA"/>
    <property type="match status" value="1"/>
</dbReference>
<keyword evidence="6" id="KW-1133">Transmembrane helix</keyword>
<keyword evidence="6" id="KW-0812">Transmembrane</keyword>
<comment type="caution">
    <text evidence="9">The sequence shown here is derived from an EMBL/GenBank/DDBJ whole genome shotgun (WGS) entry which is preliminary data.</text>
</comment>
<dbReference type="PANTHER" id="PTHR45339:SF1">
    <property type="entry name" value="HYBRID SIGNAL TRANSDUCTION HISTIDINE KINASE J"/>
    <property type="match status" value="1"/>
</dbReference>
<dbReference type="InterPro" id="IPR005467">
    <property type="entry name" value="His_kinase_dom"/>
</dbReference>
<comment type="catalytic activity">
    <reaction evidence="1">
        <text>ATP + protein L-histidine = ADP + protein N-phospho-L-histidine.</text>
        <dbReference type="EC" id="2.7.13.3"/>
    </reaction>
</comment>
<evidence type="ECO:0000259" key="7">
    <source>
        <dbReference type="PROSITE" id="PS50109"/>
    </source>
</evidence>
<dbReference type="SMART" id="SM00388">
    <property type="entry name" value="HisKA"/>
    <property type="match status" value="1"/>
</dbReference>
<dbReference type="CDD" id="cd16922">
    <property type="entry name" value="HATPase_EvgS-ArcB-TorS-like"/>
    <property type="match status" value="1"/>
</dbReference>
<proteinExistence type="predicted"/>
<evidence type="ECO:0000313" key="9">
    <source>
        <dbReference type="EMBL" id="MUF06486.1"/>
    </source>
</evidence>
<accession>A0A6I3WJA7</accession>
<dbReference type="OrthoDB" id="9770795at2"/>
<evidence type="ECO:0000256" key="3">
    <source>
        <dbReference type="ARBA" id="ARBA00022553"/>
    </source>
</evidence>
<dbReference type="InterPro" id="IPR035965">
    <property type="entry name" value="PAS-like_dom_sf"/>
</dbReference>
<dbReference type="Pfam" id="PF02518">
    <property type="entry name" value="HATPase_c"/>
    <property type="match status" value="1"/>
</dbReference>
<evidence type="ECO:0000256" key="6">
    <source>
        <dbReference type="SAM" id="Phobius"/>
    </source>
</evidence>
<feature type="modified residue" description="4-aspartylphosphate" evidence="5">
    <location>
        <position position="867"/>
    </location>
</feature>
<evidence type="ECO:0000256" key="2">
    <source>
        <dbReference type="ARBA" id="ARBA00012438"/>
    </source>
</evidence>
<keyword evidence="3 5" id="KW-0597">Phosphoprotein</keyword>
<gene>
    <name evidence="9" type="ORF">GNF76_19200</name>
</gene>
<dbReference type="PROSITE" id="PS50109">
    <property type="entry name" value="HIS_KIN"/>
    <property type="match status" value="1"/>
</dbReference>
<dbReference type="Gene3D" id="3.30.565.10">
    <property type="entry name" value="Histidine kinase-like ATPase, C-terminal domain"/>
    <property type="match status" value="1"/>
</dbReference>
<feature type="domain" description="Histidine kinase" evidence="7">
    <location>
        <begin position="462"/>
        <end position="682"/>
    </location>
</feature>
<dbReference type="CDD" id="cd00082">
    <property type="entry name" value="HisKA"/>
    <property type="match status" value="1"/>
</dbReference>
<dbReference type="Gene3D" id="3.40.50.2300">
    <property type="match status" value="1"/>
</dbReference>
<dbReference type="InterPro" id="IPR011006">
    <property type="entry name" value="CheY-like_superfamily"/>
</dbReference>
<evidence type="ECO:0000256" key="4">
    <source>
        <dbReference type="ARBA" id="ARBA00023012"/>
    </source>
</evidence>
<feature type="transmembrane region" description="Helical" evidence="6">
    <location>
        <begin position="22"/>
        <end position="45"/>
    </location>
</feature>
<keyword evidence="4" id="KW-0902">Two-component regulatory system</keyword>
<dbReference type="SMART" id="SM00387">
    <property type="entry name" value="HATPase_c"/>
    <property type="match status" value="1"/>
</dbReference>
<dbReference type="PANTHER" id="PTHR45339">
    <property type="entry name" value="HYBRID SIGNAL TRANSDUCTION HISTIDINE KINASE J"/>
    <property type="match status" value="1"/>
</dbReference>
<organism evidence="9 10">
    <name type="scientific">Pseudomonas spelaei</name>
    <dbReference type="NCBI Taxonomy" id="1055469"/>
    <lineage>
        <taxon>Bacteria</taxon>
        <taxon>Pseudomonadati</taxon>
        <taxon>Pseudomonadota</taxon>
        <taxon>Gammaproteobacteria</taxon>
        <taxon>Pseudomonadales</taxon>
        <taxon>Pseudomonadaceae</taxon>
        <taxon>Pseudomonas</taxon>
    </lineage>
</organism>
<evidence type="ECO:0000256" key="5">
    <source>
        <dbReference type="PROSITE-ProRule" id="PRU00169"/>
    </source>
</evidence>
<dbReference type="GO" id="GO:0000155">
    <property type="term" value="F:phosphorelay sensor kinase activity"/>
    <property type="evidence" value="ECO:0007669"/>
    <property type="project" value="InterPro"/>
</dbReference>
<dbReference type="SUPFAM" id="SSF55785">
    <property type="entry name" value="PYP-like sensor domain (PAS domain)"/>
    <property type="match status" value="1"/>
</dbReference>
<dbReference type="PRINTS" id="PR00344">
    <property type="entry name" value="BCTRLSENSOR"/>
</dbReference>
<reference evidence="9 10" key="1">
    <citation type="submission" date="2019-11" db="EMBL/GenBank/DDBJ databases">
        <title>Pseudomonas karstica sp. nov. and Pseudomonas spelaei sp. nov. from karst caves.</title>
        <authorList>
            <person name="Zeman M."/>
        </authorList>
    </citation>
    <scope>NUCLEOTIDE SEQUENCE [LARGE SCALE GENOMIC DNA]</scope>
    <source>
        <strain evidence="9 10">CCM 7893</strain>
    </source>
</reference>
<dbReference type="InterPro" id="IPR003661">
    <property type="entry name" value="HisK_dim/P_dom"/>
</dbReference>
<evidence type="ECO:0000313" key="10">
    <source>
        <dbReference type="Proteomes" id="UP000438196"/>
    </source>
</evidence>
<name>A0A6I3WJA7_9PSED</name>
<dbReference type="Proteomes" id="UP000438196">
    <property type="component" value="Unassembled WGS sequence"/>
</dbReference>
<dbReference type="FunFam" id="3.30.565.10:FF:000010">
    <property type="entry name" value="Sensor histidine kinase RcsC"/>
    <property type="match status" value="1"/>
</dbReference>
<dbReference type="EMBL" id="WNNK01000017">
    <property type="protein sequence ID" value="MUF06486.1"/>
    <property type="molecule type" value="Genomic_DNA"/>
</dbReference>
<dbReference type="PROSITE" id="PS50110">
    <property type="entry name" value="RESPONSE_REGULATORY"/>
    <property type="match status" value="1"/>
</dbReference>
<dbReference type="InterPro" id="IPR004358">
    <property type="entry name" value="Sig_transdc_His_kin-like_C"/>
</dbReference>
<feature type="domain" description="Response regulatory" evidence="8">
    <location>
        <begin position="818"/>
        <end position="932"/>
    </location>
</feature>
<keyword evidence="10" id="KW-1185">Reference proteome</keyword>
<keyword evidence="6" id="KW-0472">Membrane</keyword>
<dbReference type="RefSeq" id="WP_155584707.1">
    <property type="nucleotide sequence ID" value="NZ_JBHSTH010000009.1"/>
</dbReference>
<dbReference type="InterPro" id="IPR036097">
    <property type="entry name" value="HisK_dim/P_sf"/>
</dbReference>
<dbReference type="SMART" id="SM00448">
    <property type="entry name" value="REC"/>
    <property type="match status" value="1"/>
</dbReference>
<dbReference type="AlphaFoldDB" id="A0A6I3WJA7"/>
<dbReference type="SUPFAM" id="SSF47384">
    <property type="entry name" value="Homodimeric domain of signal transducing histidine kinase"/>
    <property type="match status" value="1"/>
</dbReference>
<evidence type="ECO:0000259" key="8">
    <source>
        <dbReference type="PROSITE" id="PS50110"/>
    </source>
</evidence>
<dbReference type="Gene3D" id="1.10.287.130">
    <property type="match status" value="1"/>
</dbReference>
<dbReference type="CDD" id="cd17546">
    <property type="entry name" value="REC_hyHK_CKI1_RcsC-like"/>
    <property type="match status" value="1"/>
</dbReference>
<sequence length="939" mass="104435">MRLRRHLLQINAISSTPEAARWLLRAFAIVLSIGILSGVYNFLLFTFNNDLSQRRGYMSSAIAEAHTFFTNRQVLLESLSLTALRTSAQSVPQSPTPGDEETHLLLSSDPAHAWSLWMTRRLEDYLREKQVSLLYVNTGERPQIKRLYNAAAQTPVIPSDILDQLRALESRNAPVNELWLSGRTGLRAHLYLFTRLDEHDAQAGWLGLEIDSHEVSTALSDQSAGTFLMVTADGMQVFSNSPAPDQQMCRPGNDGFFGFIGNGLLPERLVIRKDLTSSEWQLVYSIDLQSVLRGLWKQLLGSMVFCLLSLNLILLLTRRFEQRLIIPAIQRIQALVESEAFSRDVIQTAPVALCVLRRNDGQVVLENHLAQQWLGMGPARDLMGMSWVREAFMPTGRKGDDHVTVDGRHLCLSRATTRYKGEDVLLCAFSDISTRKQVEATLIEARRSADAANEAKTLFLATMSHEIRTPLYGVLGTLELLSRTRLDARQTEYLQVLEGASATLLQLICDVLDVSKIEANQLTLELSEFSPLELTQDVIHAYSAAAMSKGLQLYACLDPQLPKRLIGDVNRIRQVLNNLLGNALKFTDCGRVVLRVRATHLEGDHSELLWQVCDTGKGIAEDDQPLIFQPFYQTQGNQFAIAGSGLGLPICQRLTQLMHGQMRLVSERGLGTSVSLTLPLEVVASTGSTTLPRNLLAEPVYIVSPIRELAQTLSGWLHRWGARPHIGPPPDTAMLHGQLLLELHPGPLRRRLVEDWHGPQILASADGRSERLPEDRVWHVNLNNLTALHEVISQAQGLGGIRKDAQNHDSDMRRLDLRVLVAEDNAVNRTILKDQLEALGCSVELAADGEQALGRWQPGRFDVVLTDVNMPGLDGYALTKALHQRDKTLPIIGATANAMRGELERCLAAGMNHCLVKPFTLLDLYNCLAPYHGNRCDAL</sequence>
<dbReference type="InterPro" id="IPR001789">
    <property type="entry name" value="Sig_transdc_resp-reg_receiver"/>
</dbReference>
<dbReference type="SUPFAM" id="SSF55874">
    <property type="entry name" value="ATPase domain of HSP90 chaperone/DNA topoisomerase II/histidine kinase"/>
    <property type="match status" value="1"/>
</dbReference>
<dbReference type="SUPFAM" id="SSF52172">
    <property type="entry name" value="CheY-like"/>
    <property type="match status" value="1"/>
</dbReference>
<evidence type="ECO:0000256" key="1">
    <source>
        <dbReference type="ARBA" id="ARBA00000085"/>
    </source>
</evidence>
<protein>
    <recommendedName>
        <fullName evidence="2">histidine kinase</fullName>
        <ecNumber evidence="2">2.7.13.3</ecNumber>
    </recommendedName>
</protein>
<dbReference type="Pfam" id="PF00072">
    <property type="entry name" value="Response_reg"/>
    <property type="match status" value="1"/>
</dbReference>